<dbReference type="Gene3D" id="2.60.120.290">
    <property type="entry name" value="Spermadhesin, CUB domain"/>
    <property type="match status" value="1"/>
</dbReference>
<dbReference type="EMBL" id="OU015566">
    <property type="protein sequence ID" value="CAG5103030.1"/>
    <property type="molecule type" value="Genomic_DNA"/>
</dbReference>
<keyword evidence="2" id="KW-1015">Disulfide bond</keyword>
<gene>
    <name evidence="5" type="ORF">OKIOD_LOCUS9345</name>
</gene>
<comment type="caution">
    <text evidence="3">Lacks conserved residue(s) required for the propagation of feature annotation.</text>
</comment>
<dbReference type="PANTHER" id="PTHR24251:SF30">
    <property type="entry name" value="MEMBRANE FRIZZLED-RELATED PROTEIN"/>
    <property type="match status" value="1"/>
</dbReference>
<feature type="domain" description="CUB" evidence="4">
    <location>
        <begin position="9"/>
        <end position="166"/>
    </location>
</feature>
<dbReference type="SUPFAM" id="SSF49854">
    <property type="entry name" value="Spermadhesin, CUB domain"/>
    <property type="match status" value="1"/>
</dbReference>
<dbReference type="Pfam" id="PF00431">
    <property type="entry name" value="CUB"/>
    <property type="match status" value="1"/>
</dbReference>
<evidence type="ECO:0000313" key="6">
    <source>
        <dbReference type="Proteomes" id="UP001158576"/>
    </source>
</evidence>
<reference evidence="5 6" key="1">
    <citation type="submission" date="2021-04" db="EMBL/GenBank/DDBJ databases">
        <authorList>
            <person name="Bliznina A."/>
        </authorList>
    </citation>
    <scope>NUCLEOTIDE SEQUENCE [LARGE SCALE GENOMIC DNA]</scope>
</reference>
<keyword evidence="1" id="KW-0677">Repeat</keyword>
<dbReference type="InterPro" id="IPR035914">
    <property type="entry name" value="Sperma_CUB_dom_sf"/>
</dbReference>
<dbReference type="Proteomes" id="UP001158576">
    <property type="component" value="Chromosome 1"/>
</dbReference>
<organism evidence="5 6">
    <name type="scientific">Oikopleura dioica</name>
    <name type="common">Tunicate</name>
    <dbReference type="NCBI Taxonomy" id="34765"/>
    <lineage>
        <taxon>Eukaryota</taxon>
        <taxon>Metazoa</taxon>
        <taxon>Chordata</taxon>
        <taxon>Tunicata</taxon>
        <taxon>Appendicularia</taxon>
        <taxon>Copelata</taxon>
        <taxon>Oikopleuridae</taxon>
        <taxon>Oikopleura</taxon>
    </lineage>
</organism>
<accession>A0ABN7SKA4</accession>
<evidence type="ECO:0000256" key="1">
    <source>
        <dbReference type="ARBA" id="ARBA00022737"/>
    </source>
</evidence>
<dbReference type="PROSITE" id="PS01180">
    <property type="entry name" value="CUB"/>
    <property type="match status" value="1"/>
</dbReference>
<evidence type="ECO:0000256" key="2">
    <source>
        <dbReference type="ARBA" id="ARBA00023157"/>
    </source>
</evidence>
<evidence type="ECO:0000259" key="4">
    <source>
        <dbReference type="PROSITE" id="PS01180"/>
    </source>
</evidence>
<name>A0ABN7SKA4_OIKDI</name>
<evidence type="ECO:0000313" key="5">
    <source>
        <dbReference type="EMBL" id="CAG5103030.1"/>
    </source>
</evidence>
<evidence type="ECO:0000256" key="3">
    <source>
        <dbReference type="PROSITE-ProRule" id="PRU00059"/>
    </source>
</evidence>
<keyword evidence="6" id="KW-1185">Reference proteome</keyword>
<dbReference type="InterPro" id="IPR000859">
    <property type="entry name" value="CUB_dom"/>
</dbReference>
<protein>
    <submittedName>
        <fullName evidence="5">Oidioi.mRNA.OKI2018_I69.chr1.g580.t1.cds</fullName>
    </submittedName>
</protein>
<proteinExistence type="predicted"/>
<dbReference type="SMART" id="SM00042">
    <property type="entry name" value="CUB"/>
    <property type="match status" value="1"/>
</dbReference>
<sequence length="196" mass="22516">MKTIFSLFCAAAGSSSLDEIQLKFSFKNNHLSGDLGIIESPGYPGYSSSQREYWTIDIRPDEFLRFTFLDFDIENDDGCHFDFLTINDEKFCNDQPSDAFSETTTTGTSTTTGWSTTSMANSFNEENDYVSSYVGHVEYTFKDTRLQFRSDAMFNYRGFQLKWEKLSYCGFKLSNFEGNLDDGEAEFFKARKRIVC</sequence>
<dbReference type="CDD" id="cd00041">
    <property type="entry name" value="CUB"/>
    <property type="match status" value="1"/>
</dbReference>
<dbReference type="PANTHER" id="PTHR24251">
    <property type="entry name" value="OVOCHYMASE-RELATED"/>
    <property type="match status" value="1"/>
</dbReference>